<dbReference type="PROSITE" id="PS51257">
    <property type="entry name" value="PROKAR_LIPOPROTEIN"/>
    <property type="match status" value="1"/>
</dbReference>
<dbReference type="InterPro" id="IPR011990">
    <property type="entry name" value="TPR-like_helical_dom_sf"/>
</dbReference>
<feature type="domain" description="RagB/SusD" evidence="6">
    <location>
        <begin position="327"/>
        <end position="502"/>
    </location>
</feature>
<evidence type="ECO:0000256" key="3">
    <source>
        <dbReference type="ARBA" id="ARBA00022729"/>
    </source>
</evidence>
<keyword evidence="5" id="KW-0998">Cell outer membrane</keyword>
<keyword evidence="3" id="KW-0732">Signal</keyword>
<sequence>MKNSIKIYISLSIVLSLVSCSEDFLDKQNPNQLGEESFFTTEKQVNQAVMGVYGQLQGIIGNQWLFNEMITDNTTVHFDEGNRGNAPGIETFEYWQVNANTGNIYGLYRDIYNTLGSINLTISKLEGAEIDTSAKARFEGELRFFRAYYYFLLTQYFGDVILVTEPFSDPSEAFALARSPISEAYVQIESDLEVAIASLPNSVVASEAGRLTKGAALTLSGKFWLTRKEYGKAETLLGQVTSLGYDLLPNYADVFDPNNKNHIESIFEVQFQGGNDLGESSSFIYSFYPKFTNGEVTGFPGISGGGWNIPTLDIIGDYEDGDLRKDISLSEGYTNKNTGEFVAIPFIEKFRYEHSIQGRPDNNWPIYRYADVLLMLAEAINEQSGPNEEAYGYLNEVRDRADLSPVSGLSQEEFRSVLLHERRVELAFENHRWFDLRRTLSTSEIIDLFNAHSALEKANPTTPRGIVPFSAGDYEFNAFEILFPIPDRELLVNPRLSQNEGY</sequence>
<evidence type="ECO:0000256" key="2">
    <source>
        <dbReference type="ARBA" id="ARBA00006275"/>
    </source>
</evidence>
<dbReference type="Pfam" id="PF07980">
    <property type="entry name" value="SusD_RagB"/>
    <property type="match status" value="1"/>
</dbReference>
<keyword evidence="9" id="KW-1185">Reference proteome</keyword>
<dbReference type="RefSeq" id="WP_142189406.1">
    <property type="nucleotide sequence ID" value="NZ_VHIF01000001.1"/>
</dbReference>
<dbReference type="Gene3D" id="1.25.40.390">
    <property type="match status" value="1"/>
</dbReference>
<dbReference type="EMBL" id="VHIF01000001">
    <property type="protein sequence ID" value="TQO37504.1"/>
    <property type="molecule type" value="Genomic_DNA"/>
</dbReference>
<comment type="subcellular location">
    <subcellularLocation>
        <location evidence="1">Cell outer membrane</location>
    </subcellularLocation>
</comment>
<dbReference type="CDD" id="cd08977">
    <property type="entry name" value="SusD"/>
    <property type="match status" value="1"/>
</dbReference>
<evidence type="ECO:0000256" key="5">
    <source>
        <dbReference type="ARBA" id="ARBA00023237"/>
    </source>
</evidence>
<protein>
    <submittedName>
        <fullName evidence="8">Outer membrane starch-binding protein</fullName>
    </submittedName>
</protein>
<dbReference type="InterPro" id="IPR012944">
    <property type="entry name" value="SusD_RagB_dom"/>
</dbReference>
<gene>
    <name evidence="8" type="ORF">GQ41_2113</name>
</gene>
<reference evidence="8 9" key="1">
    <citation type="submission" date="2019-06" db="EMBL/GenBank/DDBJ databases">
        <title>A large-scale integrated study on North Sea by COGITO (Coastal Microbe Genomic &amp; Taxonomic Observatory).</title>
        <authorList>
            <person name="Teeling H."/>
        </authorList>
    </citation>
    <scope>NUCLEOTIDE SEQUENCE [LARGE SCALE GENOMIC DNA]</scope>
    <source>
        <strain evidence="8 9">MAR_2009_79</strain>
    </source>
</reference>
<evidence type="ECO:0000313" key="8">
    <source>
        <dbReference type="EMBL" id="TQO37504.1"/>
    </source>
</evidence>
<comment type="similarity">
    <text evidence="2">Belongs to the SusD family.</text>
</comment>
<evidence type="ECO:0000259" key="6">
    <source>
        <dbReference type="Pfam" id="PF07980"/>
    </source>
</evidence>
<feature type="domain" description="SusD-like N-terminal" evidence="7">
    <location>
        <begin position="23"/>
        <end position="225"/>
    </location>
</feature>
<dbReference type="SUPFAM" id="SSF48452">
    <property type="entry name" value="TPR-like"/>
    <property type="match status" value="1"/>
</dbReference>
<evidence type="ECO:0000256" key="1">
    <source>
        <dbReference type="ARBA" id="ARBA00004442"/>
    </source>
</evidence>
<evidence type="ECO:0000256" key="4">
    <source>
        <dbReference type="ARBA" id="ARBA00023136"/>
    </source>
</evidence>
<evidence type="ECO:0000259" key="7">
    <source>
        <dbReference type="Pfam" id="PF14322"/>
    </source>
</evidence>
<accession>A0ABY3A9U2</accession>
<dbReference type="InterPro" id="IPR033985">
    <property type="entry name" value="SusD-like_N"/>
</dbReference>
<dbReference type="Pfam" id="PF14322">
    <property type="entry name" value="SusD-like_3"/>
    <property type="match status" value="1"/>
</dbReference>
<comment type="caution">
    <text evidence="8">The sequence shown here is derived from an EMBL/GenBank/DDBJ whole genome shotgun (WGS) entry which is preliminary data.</text>
</comment>
<keyword evidence="4" id="KW-0472">Membrane</keyword>
<name>A0ABY3A9U2_9FLAO</name>
<evidence type="ECO:0000313" key="9">
    <source>
        <dbReference type="Proteomes" id="UP000315363"/>
    </source>
</evidence>
<organism evidence="8 9">
    <name type="scientific">Arenibacter algicola</name>
    <dbReference type="NCBI Taxonomy" id="616991"/>
    <lineage>
        <taxon>Bacteria</taxon>
        <taxon>Pseudomonadati</taxon>
        <taxon>Bacteroidota</taxon>
        <taxon>Flavobacteriia</taxon>
        <taxon>Flavobacteriales</taxon>
        <taxon>Flavobacteriaceae</taxon>
        <taxon>Arenibacter</taxon>
    </lineage>
</organism>
<proteinExistence type="inferred from homology"/>
<dbReference type="Proteomes" id="UP000315363">
    <property type="component" value="Unassembled WGS sequence"/>
</dbReference>